<reference evidence="5" key="1">
    <citation type="submission" date="2022-10" db="EMBL/GenBank/DDBJ databases">
        <title>Genome assembly of Pristionchus species.</title>
        <authorList>
            <person name="Yoshida K."/>
            <person name="Sommer R.J."/>
        </authorList>
    </citation>
    <scope>NUCLEOTIDE SEQUENCE [LARGE SCALE GENOMIC DNA]</scope>
    <source>
        <strain evidence="5">RS5460</strain>
    </source>
</reference>
<keyword evidence="1" id="KW-1015">Disulfide bond</keyword>
<sequence length="399" mass="43917">ESLAMRHLILLSCLPLFASACYSGYNTIYDGNCIQVYGGKNYADAKSTCETDDAHMPIIRSKEENDGIVYLGHNAWIGLLCDGVKFVWEDGSAANYTNFYSTEVCDSGSTAKRYYIDYNSGKWYSLSDGTRTSLSPLCVANVRSWTCDTYHILEQGKTADICYLFNKALTVVDQAENNCEYQRAHIAPIHDQSLNDFIKRTAIGYGLTGGVHIGLKYLNDKYVWSDGSDVDYLNFAPSFPDTTFGECVAMGTSLFPGKWMNVECTTPLSYMCTKPILAYDENAVPAGCGDSDLEFYPGDEIFSPTWGNATGPAKCEYAIMDTDKTKKVTVQILFFESNACCDTLTLYDGLFGTVVLKTFSGYSGLTSVTVTGTTNAIRMEWNAKSGAHVRGWHAKVGSV</sequence>
<comment type="caution">
    <text evidence="4">The sequence shown here is derived from an EMBL/GenBank/DDBJ whole genome shotgun (WGS) entry which is preliminary data.</text>
</comment>
<evidence type="ECO:0000256" key="1">
    <source>
        <dbReference type="ARBA" id="ARBA00023157"/>
    </source>
</evidence>
<dbReference type="InterPro" id="IPR016187">
    <property type="entry name" value="CTDL_fold"/>
</dbReference>
<dbReference type="Pfam" id="PF00059">
    <property type="entry name" value="Lectin_C"/>
    <property type="match status" value="2"/>
</dbReference>
<feature type="signal peptide" evidence="2">
    <location>
        <begin position="1"/>
        <end position="20"/>
    </location>
</feature>
<dbReference type="EMBL" id="BTRK01000006">
    <property type="protein sequence ID" value="GMR56614.1"/>
    <property type="molecule type" value="Genomic_DNA"/>
</dbReference>
<dbReference type="InterPro" id="IPR035914">
    <property type="entry name" value="Sperma_CUB_dom_sf"/>
</dbReference>
<gene>
    <name evidence="4" type="ORF">PMAYCL1PPCAC_26809</name>
</gene>
<accession>A0AAN5D573</accession>
<dbReference type="CDD" id="cd00037">
    <property type="entry name" value="CLECT"/>
    <property type="match status" value="2"/>
</dbReference>
<feature type="non-terminal residue" evidence="4">
    <location>
        <position position="1"/>
    </location>
</feature>
<evidence type="ECO:0000256" key="2">
    <source>
        <dbReference type="SAM" id="SignalP"/>
    </source>
</evidence>
<dbReference type="SUPFAM" id="SSF49854">
    <property type="entry name" value="Spermadhesin, CUB domain"/>
    <property type="match status" value="1"/>
</dbReference>
<dbReference type="PANTHER" id="PTHR22991:SF40">
    <property type="entry name" value="PROTEIN CBG13490"/>
    <property type="match status" value="1"/>
</dbReference>
<proteinExistence type="predicted"/>
<dbReference type="AlphaFoldDB" id="A0AAN5D573"/>
<evidence type="ECO:0000313" key="4">
    <source>
        <dbReference type="EMBL" id="GMR56614.1"/>
    </source>
</evidence>
<dbReference type="Gene3D" id="3.10.100.10">
    <property type="entry name" value="Mannose-Binding Protein A, subunit A"/>
    <property type="match status" value="2"/>
</dbReference>
<dbReference type="SMART" id="SM00034">
    <property type="entry name" value="CLECT"/>
    <property type="match status" value="2"/>
</dbReference>
<dbReference type="Proteomes" id="UP001328107">
    <property type="component" value="Unassembled WGS sequence"/>
</dbReference>
<dbReference type="PROSITE" id="PS00615">
    <property type="entry name" value="C_TYPE_LECTIN_1"/>
    <property type="match status" value="1"/>
</dbReference>
<protein>
    <recommendedName>
        <fullName evidence="3">C-type lectin domain-containing protein</fullName>
    </recommendedName>
</protein>
<name>A0AAN5D573_9BILA</name>
<dbReference type="InterPro" id="IPR001304">
    <property type="entry name" value="C-type_lectin-like"/>
</dbReference>
<dbReference type="Gene3D" id="2.60.120.290">
    <property type="entry name" value="Spermadhesin, CUB domain"/>
    <property type="match status" value="1"/>
</dbReference>
<feature type="chain" id="PRO_5043038407" description="C-type lectin domain-containing protein" evidence="2">
    <location>
        <begin position="21"/>
        <end position="399"/>
    </location>
</feature>
<dbReference type="PROSITE" id="PS50041">
    <property type="entry name" value="C_TYPE_LECTIN_2"/>
    <property type="match status" value="2"/>
</dbReference>
<dbReference type="InterPro" id="IPR016186">
    <property type="entry name" value="C-type_lectin-like/link_sf"/>
</dbReference>
<feature type="domain" description="C-type lectin" evidence="3">
    <location>
        <begin position="158"/>
        <end position="273"/>
    </location>
</feature>
<keyword evidence="5" id="KW-1185">Reference proteome</keyword>
<dbReference type="InterPro" id="IPR000859">
    <property type="entry name" value="CUB_dom"/>
</dbReference>
<dbReference type="InterPro" id="IPR050976">
    <property type="entry name" value="Snaclec"/>
</dbReference>
<keyword evidence="2" id="KW-0732">Signal</keyword>
<dbReference type="SUPFAM" id="SSF56436">
    <property type="entry name" value="C-type lectin-like"/>
    <property type="match status" value="2"/>
</dbReference>
<organism evidence="4 5">
    <name type="scientific">Pristionchus mayeri</name>
    <dbReference type="NCBI Taxonomy" id="1317129"/>
    <lineage>
        <taxon>Eukaryota</taxon>
        <taxon>Metazoa</taxon>
        <taxon>Ecdysozoa</taxon>
        <taxon>Nematoda</taxon>
        <taxon>Chromadorea</taxon>
        <taxon>Rhabditida</taxon>
        <taxon>Rhabditina</taxon>
        <taxon>Diplogasteromorpha</taxon>
        <taxon>Diplogasteroidea</taxon>
        <taxon>Neodiplogasteridae</taxon>
        <taxon>Pristionchus</taxon>
    </lineage>
</organism>
<feature type="domain" description="C-type lectin" evidence="3">
    <location>
        <begin position="29"/>
        <end position="123"/>
    </location>
</feature>
<dbReference type="SMART" id="SM00042">
    <property type="entry name" value="CUB"/>
    <property type="match status" value="1"/>
</dbReference>
<dbReference type="PANTHER" id="PTHR22991">
    <property type="entry name" value="PROTEIN CBG13490"/>
    <property type="match status" value="1"/>
</dbReference>
<evidence type="ECO:0000259" key="3">
    <source>
        <dbReference type="PROSITE" id="PS50041"/>
    </source>
</evidence>
<dbReference type="InterPro" id="IPR018378">
    <property type="entry name" value="C-type_lectin_CS"/>
</dbReference>
<evidence type="ECO:0000313" key="5">
    <source>
        <dbReference type="Proteomes" id="UP001328107"/>
    </source>
</evidence>